<name>A0AAW1IVM1_POPJA</name>
<dbReference type="AlphaFoldDB" id="A0AAW1IVM1"/>
<proteinExistence type="inferred from homology"/>
<evidence type="ECO:0000256" key="4">
    <source>
        <dbReference type="RuleBase" id="RU367022"/>
    </source>
</evidence>
<dbReference type="EMBL" id="JASPKY010000527">
    <property type="protein sequence ID" value="KAK9693971.1"/>
    <property type="molecule type" value="Genomic_DNA"/>
</dbReference>
<evidence type="ECO:0000256" key="3">
    <source>
        <dbReference type="ARBA" id="ARBA00023136"/>
    </source>
</evidence>
<keyword evidence="1 4" id="KW-0812">Transmembrane</keyword>
<comment type="caution">
    <text evidence="6">The sequence shown here is derived from an EMBL/GenBank/DDBJ whole genome shotgun (WGS) entry which is preliminary data.</text>
</comment>
<dbReference type="GO" id="GO:0005375">
    <property type="term" value="F:copper ion transmembrane transporter activity"/>
    <property type="evidence" value="ECO:0007669"/>
    <property type="project" value="UniProtKB-UniRule"/>
</dbReference>
<evidence type="ECO:0000256" key="5">
    <source>
        <dbReference type="SAM" id="MobiDB-lite"/>
    </source>
</evidence>
<keyword evidence="4" id="KW-0406">Ion transport</keyword>
<keyword evidence="2 4" id="KW-1133">Transmembrane helix</keyword>
<dbReference type="GO" id="GO:0016020">
    <property type="term" value="C:membrane"/>
    <property type="evidence" value="ECO:0007669"/>
    <property type="project" value="UniProtKB-SubCell"/>
</dbReference>
<keyword evidence="4" id="KW-0187">Copper transport</keyword>
<feature type="region of interest" description="Disordered" evidence="5">
    <location>
        <begin position="1"/>
        <end position="32"/>
    </location>
</feature>
<feature type="transmembrane region" description="Helical" evidence="4">
    <location>
        <begin position="137"/>
        <end position="155"/>
    </location>
</feature>
<dbReference type="PANTHER" id="PTHR12483">
    <property type="entry name" value="SOLUTE CARRIER FAMILY 31 COPPER TRANSPORTERS"/>
    <property type="match status" value="1"/>
</dbReference>
<comment type="subcellular location">
    <subcellularLocation>
        <location evidence="4">Membrane</location>
        <topology evidence="4">Multi-pass membrane protein</topology>
    </subcellularLocation>
</comment>
<evidence type="ECO:0000313" key="7">
    <source>
        <dbReference type="Proteomes" id="UP001458880"/>
    </source>
</evidence>
<dbReference type="PANTHER" id="PTHR12483:SF115">
    <property type="entry name" value="COPPER TRANSPORT PROTEIN"/>
    <property type="match status" value="1"/>
</dbReference>
<keyword evidence="7" id="KW-1185">Reference proteome</keyword>
<dbReference type="Proteomes" id="UP001458880">
    <property type="component" value="Unassembled WGS sequence"/>
</dbReference>
<evidence type="ECO:0000256" key="2">
    <source>
        <dbReference type="ARBA" id="ARBA00022989"/>
    </source>
</evidence>
<comment type="similarity">
    <text evidence="4">Belongs to the copper transporter (Ctr) (TC 1.A.56) family. SLC31A subfamily.</text>
</comment>
<evidence type="ECO:0000313" key="6">
    <source>
        <dbReference type="EMBL" id="KAK9693971.1"/>
    </source>
</evidence>
<sequence length="195" mass="22268">MDHSAHHGHHMDHLDVRDNDPTTTTAHDHSGHDSPMTHAMSMAFHFGTTETVLFTSWAFKTTGGLIGSMIGIFFMAALYEGLKYYREYLFWRTYNSLQYKAVTLTSQKRVVSEDNQVVHMVGEVIHKQPPSMLSPMHFLQTLLHILQVVLSYFLMLIFMTYNVWLCIAVVAGAAVGYFLFGWKKSVIVDVTEHCH</sequence>
<feature type="transmembrane region" description="Helical" evidence="4">
    <location>
        <begin position="161"/>
        <end position="180"/>
    </location>
</feature>
<organism evidence="6 7">
    <name type="scientific">Popillia japonica</name>
    <name type="common">Japanese beetle</name>
    <dbReference type="NCBI Taxonomy" id="7064"/>
    <lineage>
        <taxon>Eukaryota</taxon>
        <taxon>Metazoa</taxon>
        <taxon>Ecdysozoa</taxon>
        <taxon>Arthropoda</taxon>
        <taxon>Hexapoda</taxon>
        <taxon>Insecta</taxon>
        <taxon>Pterygota</taxon>
        <taxon>Neoptera</taxon>
        <taxon>Endopterygota</taxon>
        <taxon>Coleoptera</taxon>
        <taxon>Polyphaga</taxon>
        <taxon>Scarabaeiformia</taxon>
        <taxon>Scarabaeidae</taxon>
        <taxon>Rutelinae</taxon>
        <taxon>Popillia</taxon>
    </lineage>
</organism>
<keyword evidence="3 4" id="KW-0472">Membrane</keyword>
<dbReference type="InterPro" id="IPR007274">
    <property type="entry name" value="Cop_transporter"/>
</dbReference>
<accession>A0AAW1IVM1</accession>
<reference evidence="6 7" key="1">
    <citation type="journal article" date="2024" name="BMC Genomics">
        <title>De novo assembly and annotation of Popillia japonica's genome with initial clues to its potential as an invasive pest.</title>
        <authorList>
            <person name="Cucini C."/>
            <person name="Boschi S."/>
            <person name="Funari R."/>
            <person name="Cardaioli E."/>
            <person name="Iannotti N."/>
            <person name="Marturano G."/>
            <person name="Paoli F."/>
            <person name="Bruttini M."/>
            <person name="Carapelli A."/>
            <person name="Frati F."/>
            <person name="Nardi F."/>
        </authorList>
    </citation>
    <scope>NUCLEOTIDE SEQUENCE [LARGE SCALE GENOMIC DNA]</scope>
    <source>
        <strain evidence="6">DMR45628</strain>
    </source>
</reference>
<gene>
    <name evidence="6" type="ORF">QE152_g33843</name>
</gene>
<protein>
    <recommendedName>
        <fullName evidence="4">Copper transport protein</fullName>
    </recommendedName>
</protein>
<keyword evidence="4" id="KW-0186">Copper</keyword>
<feature type="transmembrane region" description="Helical" evidence="4">
    <location>
        <begin position="57"/>
        <end position="79"/>
    </location>
</feature>
<dbReference type="Pfam" id="PF04145">
    <property type="entry name" value="Ctr"/>
    <property type="match status" value="1"/>
</dbReference>
<evidence type="ECO:0000256" key="1">
    <source>
        <dbReference type="ARBA" id="ARBA00022692"/>
    </source>
</evidence>
<keyword evidence="4" id="KW-0813">Transport</keyword>